<proteinExistence type="inferred from homology"/>
<evidence type="ECO:0000256" key="2">
    <source>
        <dbReference type="PIRSR" id="PIRSR016184-1"/>
    </source>
</evidence>
<sequence length="310" mass="32235">MSAADVPGRAFLTADVFTDQPFGGNPLAVLPDADGLDEGAMQRIAREFNLSETTFVLPPTRPDCDLRFRIFTPEIELPFAGHPTIGGVLALAHLGRISPACDGSPVRVVIEEAAGPVPVDILADGAGRLPRAVMGAPRRPEPVADAPARADLAALLSLPERAIADGALVASAGMPFLFVPLAQDADLDRCRPDAAVAARLLPEGAPSRLVYPMVVDRAARQVRSRMFGAAAGIGEDPATGSAAMALAAWLAGIEPVLVPRTVAWTILQGEAMGRPSRLDLELDLDHTGISAVRLAGSAVIMSSGRLISGI</sequence>
<dbReference type="eggNOG" id="COG0384">
    <property type="taxonomic scope" value="Bacteria"/>
</dbReference>
<dbReference type="NCBIfam" id="TIGR00654">
    <property type="entry name" value="PhzF_family"/>
    <property type="match status" value="1"/>
</dbReference>
<dbReference type="InterPro" id="IPR003719">
    <property type="entry name" value="Phenazine_PhzF-like"/>
</dbReference>
<evidence type="ECO:0000313" key="3">
    <source>
        <dbReference type="EMBL" id="AFK53953.1"/>
    </source>
</evidence>
<dbReference type="Proteomes" id="UP000005258">
    <property type="component" value="Chromosome"/>
</dbReference>
<dbReference type="EMBL" id="CP003236">
    <property type="protein sequence ID" value="AFK53953.1"/>
    <property type="molecule type" value="Genomic_DNA"/>
</dbReference>
<dbReference type="AlphaFoldDB" id="I3TMG5"/>
<dbReference type="HOGENOM" id="CLU_048756_0_1_5"/>
<dbReference type="GO" id="GO:0005737">
    <property type="term" value="C:cytoplasm"/>
    <property type="evidence" value="ECO:0007669"/>
    <property type="project" value="TreeGrafter"/>
</dbReference>
<dbReference type="PATRIC" id="fig|1110502.3.peg.2177"/>
<organism evidence="3 4">
    <name type="scientific">Tistrella mobilis (strain KA081020-065)</name>
    <dbReference type="NCBI Taxonomy" id="1110502"/>
    <lineage>
        <taxon>Bacteria</taxon>
        <taxon>Pseudomonadati</taxon>
        <taxon>Pseudomonadota</taxon>
        <taxon>Alphaproteobacteria</taxon>
        <taxon>Geminicoccales</taxon>
        <taxon>Geminicoccaceae</taxon>
        <taxon>Tistrella</taxon>
    </lineage>
</organism>
<feature type="active site" evidence="2">
    <location>
        <position position="52"/>
    </location>
</feature>
<keyword evidence="4" id="KW-1185">Reference proteome</keyword>
<dbReference type="SUPFAM" id="SSF54506">
    <property type="entry name" value="Diaminopimelate epimerase-like"/>
    <property type="match status" value="1"/>
</dbReference>
<dbReference type="STRING" id="1110502.TMO_2115"/>
<dbReference type="RefSeq" id="WP_014745631.1">
    <property type="nucleotide sequence ID" value="NC_017956.1"/>
</dbReference>
<protein>
    <submittedName>
        <fullName evidence="3">Phenazine biosynthesis protein PhzF family</fullName>
    </submittedName>
</protein>
<comment type="similarity">
    <text evidence="1">Belongs to the PhzF family.</text>
</comment>
<reference evidence="3 4" key="1">
    <citation type="journal article" date="2012" name="J. Am. Chem. Soc.">
        <title>Bacterial biosynthesis and maturation of the didemnin anti-cancer agents.</title>
        <authorList>
            <person name="Xu Y."/>
            <person name="Kersten R.D."/>
            <person name="Nam S.J."/>
            <person name="Lu L."/>
            <person name="Al-Suwailem A.M."/>
            <person name="Zheng H."/>
            <person name="Fenical W."/>
            <person name="Dorrestein P.C."/>
            <person name="Moore B.S."/>
            <person name="Qian P.Y."/>
        </authorList>
    </citation>
    <scope>NUCLEOTIDE SEQUENCE [LARGE SCALE GENOMIC DNA]</scope>
    <source>
        <strain evidence="3 4">KA081020-065</strain>
    </source>
</reference>
<dbReference type="PIRSF" id="PIRSF016184">
    <property type="entry name" value="PhzC_PhzF"/>
    <property type="match status" value="1"/>
</dbReference>
<name>I3TMG5_TISMK</name>
<evidence type="ECO:0000313" key="4">
    <source>
        <dbReference type="Proteomes" id="UP000005258"/>
    </source>
</evidence>
<dbReference type="PANTHER" id="PTHR13774:SF32">
    <property type="entry name" value="ANTISENSE-ENHANCING SEQUENCE 1"/>
    <property type="match status" value="1"/>
</dbReference>
<dbReference type="KEGG" id="tmo:TMO_2115"/>
<dbReference type="GO" id="GO:0016853">
    <property type="term" value="F:isomerase activity"/>
    <property type="evidence" value="ECO:0007669"/>
    <property type="project" value="TreeGrafter"/>
</dbReference>
<dbReference type="Gene3D" id="3.10.310.10">
    <property type="entry name" value="Diaminopimelate Epimerase, Chain A, domain 1"/>
    <property type="match status" value="2"/>
</dbReference>
<dbReference type="Pfam" id="PF02567">
    <property type="entry name" value="PhzC-PhzF"/>
    <property type="match status" value="1"/>
</dbReference>
<gene>
    <name evidence="3" type="ordered locus">TMO_2115</name>
</gene>
<accession>I3TMG5</accession>
<evidence type="ECO:0000256" key="1">
    <source>
        <dbReference type="ARBA" id="ARBA00008270"/>
    </source>
</evidence>
<dbReference type="PANTHER" id="PTHR13774">
    <property type="entry name" value="PHENAZINE BIOSYNTHESIS PROTEIN"/>
    <property type="match status" value="1"/>
</dbReference>